<sequence>NISLCFILPKMSLSKRRKVDTECRLFQEKWAVSYLFVEVNRKPVCLVFSQQISVLKEYNIWRHYETHHADKYNNLQEQMRRQKRGYRWRSINDWEKTGVVTQFREKVQTANSGHGFWIFHCILYQEALCYKSFKMDHVVEAVVRTANFIRTRGLNHRQFDNLLSDIGVTYEEIEQFMEKKGKPLLEFQSPEWLQDLAFIVDITEHLNNLNKMLQGRKKVVTQYFESIRAFKLKLTLWERQPSSDNIDINRYKDNITELLRKFQIFDELETNFTVFRSLFTVNASYLPVNIQLEIIVLQCDSDLKNKLTSVGLDTFHQYLLLKCSKSTALAAKVLSMFGTIYLCEQVFFVMSINKTKLRSRLGHKHLNDILNLTATQDLTPDIDALVKEKRCHISGTY</sequence>
<evidence type="ECO:0000313" key="1">
    <source>
        <dbReference type="EMBL" id="KOF65383.1"/>
    </source>
</evidence>
<proteinExistence type="predicted"/>
<dbReference type="STRING" id="37653.A0A0L8FL57"/>
<evidence type="ECO:0008006" key="2">
    <source>
        <dbReference type="Google" id="ProtNLM"/>
    </source>
</evidence>
<dbReference type="PANTHER" id="PTHR45913:SF5">
    <property type="entry name" value="GENERAL TRANSCRIPTION FACTOR II-I REPEAT DOMAIN-CONTAINING PROTEIN 2A-LIKE PROTEIN"/>
    <property type="match status" value="1"/>
</dbReference>
<organism evidence="1">
    <name type="scientific">Octopus bimaculoides</name>
    <name type="common">California two-spotted octopus</name>
    <dbReference type="NCBI Taxonomy" id="37653"/>
    <lineage>
        <taxon>Eukaryota</taxon>
        <taxon>Metazoa</taxon>
        <taxon>Spiralia</taxon>
        <taxon>Lophotrochozoa</taxon>
        <taxon>Mollusca</taxon>
        <taxon>Cephalopoda</taxon>
        <taxon>Coleoidea</taxon>
        <taxon>Octopodiformes</taxon>
        <taxon>Octopoda</taxon>
        <taxon>Incirrata</taxon>
        <taxon>Octopodidae</taxon>
        <taxon>Octopus</taxon>
    </lineage>
</organism>
<protein>
    <recommendedName>
        <fullName evidence="2">SPIN-DOC-like zinc-finger domain-containing protein</fullName>
    </recommendedName>
</protein>
<dbReference type="EMBL" id="KQ429470">
    <property type="protein sequence ID" value="KOF65383.1"/>
    <property type="molecule type" value="Genomic_DNA"/>
</dbReference>
<accession>A0A0L8FL57</accession>
<name>A0A0L8FL57_OCTBM</name>
<dbReference type="PANTHER" id="PTHR45913">
    <property type="entry name" value="EPM2A-INTERACTING PROTEIN 1"/>
    <property type="match status" value="1"/>
</dbReference>
<dbReference type="AlphaFoldDB" id="A0A0L8FL57"/>
<reference evidence="1" key="1">
    <citation type="submission" date="2015-07" db="EMBL/GenBank/DDBJ databases">
        <title>MeaNS - Measles Nucleotide Surveillance Program.</title>
        <authorList>
            <person name="Tran T."/>
            <person name="Druce J."/>
        </authorList>
    </citation>
    <scope>NUCLEOTIDE SEQUENCE</scope>
    <source>
        <strain evidence="1">UCB-OBI-ISO-001</strain>
        <tissue evidence="1">Gonad</tissue>
    </source>
</reference>
<dbReference type="OrthoDB" id="6283535at2759"/>
<gene>
    <name evidence="1" type="ORF">OCBIM_22015684mg</name>
</gene>
<feature type="non-terminal residue" evidence="1">
    <location>
        <position position="1"/>
    </location>
</feature>